<keyword evidence="10" id="KW-1185">Reference proteome</keyword>
<dbReference type="CDD" id="cd06185">
    <property type="entry name" value="PDR_like"/>
    <property type="match status" value="1"/>
</dbReference>
<dbReference type="InterPro" id="IPR039261">
    <property type="entry name" value="FNR_nucleotide-bd"/>
</dbReference>
<feature type="domain" description="FAD-binding FR-type" evidence="8">
    <location>
        <begin position="211"/>
        <end position="317"/>
    </location>
</feature>
<evidence type="ECO:0000256" key="5">
    <source>
        <dbReference type="ARBA" id="ARBA00023004"/>
    </source>
</evidence>
<dbReference type="Gene3D" id="2.40.30.10">
    <property type="entry name" value="Translation factors"/>
    <property type="match status" value="1"/>
</dbReference>
<keyword evidence="6" id="KW-0411">Iron-sulfur</keyword>
<protein>
    <recommendedName>
        <fullName evidence="11">Pyridoxamine 5'-phosphate oxidase</fullName>
    </recommendedName>
</protein>
<dbReference type="PROSITE" id="PS51384">
    <property type="entry name" value="FAD_FR"/>
    <property type="match status" value="1"/>
</dbReference>
<comment type="caution">
    <text evidence="9">The sequence shown here is derived from an EMBL/GenBank/DDBJ whole genome shotgun (WGS) entry which is preliminary data.</text>
</comment>
<dbReference type="Pfam" id="PF01243">
    <property type="entry name" value="PNPOx_N"/>
    <property type="match status" value="1"/>
</dbReference>
<dbReference type="SUPFAM" id="SSF52343">
    <property type="entry name" value="Ferredoxin reductase-like, C-terminal NADP-linked domain"/>
    <property type="match status" value="1"/>
</dbReference>
<dbReference type="InterPro" id="IPR006058">
    <property type="entry name" value="2Fe2S_fd_BS"/>
</dbReference>
<dbReference type="EMBL" id="JACIEN010000004">
    <property type="protein sequence ID" value="MBB4018628.1"/>
    <property type="molecule type" value="Genomic_DNA"/>
</dbReference>
<evidence type="ECO:0000259" key="8">
    <source>
        <dbReference type="PROSITE" id="PS51384"/>
    </source>
</evidence>
<keyword evidence="1" id="KW-0285">Flavoprotein</keyword>
<dbReference type="PRINTS" id="PR00409">
    <property type="entry name" value="PHDIOXRDTASE"/>
</dbReference>
<dbReference type="Proteomes" id="UP000577362">
    <property type="component" value="Unassembled WGS sequence"/>
</dbReference>
<dbReference type="InterPro" id="IPR017927">
    <property type="entry name" value="FAD-bd_FR_type"/>
</dbReference>
<dbReference type="PANTHER" id="PTHR47354">
    <property type="entry name" value="NADH OXIDOREDUCTASE HCR"/>
    <property type="match status" value="1"/>
</dbReference>
<keyword evidence="5" id="KW-0408">Iron</keyword>
<dbReference type="SUPFAM" id="SSF54292">
    <property type="entry name" value="2Fe-2S ferredoxin-like"/>
    <property type="match status" value="1"/>
</dbReference>
<evidence type="ECO:0000256" key="1">
    <source>
        <dbReference type="ARBA" id="ARBA00022630"/>
    </source>
</evidence>
<evidence type="ECO:0000256" key="3">
    <source>
        <dbReference type="ARBA" id="ARBA00022723"/>
    </source>
</evidence>
<evidence type="ECO:0000256" key="6">
    <source>
        <dbReference type="ARBA" id="ARBA00023014"/>
    </source>
</evidence>
<dbReference type="Pfam" id="PF00111">
    <property type="entry name" value="Fer2"/>
    <property type="match status" value="1"/>
</dbReference>
<evidence type="ECO:0008006" key="11">
    <source>
        <dbReference type="Google" id="ProtNLM"/>
    </source>
</evidence>
<dbReference type="Gene3D" id="3.10.20.30">
    <property type="match status" value="1"/>
</dbReference>
<dbReference type="RefSeq" id="WP_183317507.1">
    <property type="nucleotide sequence ID" value="NZ_JACIEN010000004.1"/>
</dbReference>
<name>A0A840C4U1_9HYPH</name>
<dbReference type="PANTHER" id="PTHR47354:SF1">
    <property type="entry name" value="CARNITINE MONOOXYGENASE REDUCTASE SUBUNIT"/>
    <property type="match status" value="1"/>
</dbReference>
<accession>A0A840C4U1</accession>
<dbReference type="Gene3D" id="3.40.50.80">
    <property type="entry name" value="Nucleotide-binding domain of ferredoxin-NADP reductase (FNR) module"/>
    <property type="match status" value="1"/>
</dbReference>
<dbReference type="InterPro" id="IPR050415">
    <property type="entry name" value="MRET"/>
</dbReference>
<dbReference type="InterPro" id="IPR012349">
    <property type="entry name" value="Split_barrel_FMN-bd"/>
</dbReference>
<evidence type="ECO:0000256" key="4">
    <source>
        <dbReference type="ARBA" id="ARBA00023002"/>
    </source>
</evidence>
<gene>
    <name evidence="9" type="ORF">GGR16_003675</name>
</gene>
<organism evidence="9 10">
    <name type="scientific">Chelatococcus caeni</name>
    <dbReference type="NCBI Taxonomy" id="1348468"/>
    <lineage>
        <taxon>Bacteria</taxon>
        <taxon>Pseudomonadati</taxon>
        <taxon>Pseudomonadota</taxon>
        <taxon>Alphaproteobacteria</taxon>
        <taxon>Hyphomicrobiales</taxon>
        <taxon>Chelatococcaceae</taxon>
        <taxon>Chelatococcus</taxon>
    </lineage>
</organism>
<dbReference type="InterPro" id="IPR012675">
    <property type="entry name" value="Beta-grasp_dom_sf"/>
</dbReference>
<dbReference type="PROSITE" id="PS51085">
    <property type="entry name" value="2FE2S_FER_2"/>
    <property type="match status" value="1"/>
</dbReference>
<dbReference type="SUPFAM" id="SSF63380">
    <property type="entry name" value="Riboflavin synthase domain-like"/>
    <property type="match status" value="1"/>
</dbReference>
<evidence type="ECO:0000313" key="10">
    <source>
        <dbReference type="Proteomes" id="UP000577362"/>
    </source>
</evidence>
<keyword evidence="2" id="KW-0001">2Fe-2S</keyword>
<dbReference type="GO" id="GO:0016491">
    <property type="term" value="F:oxidoreductase activity"/>
    <property type="evidence" value="ECO:0007669"/>
    <property type="project" value="UniProtKB-KW"/>
</dbReference>
<dbReference type="AlphaFoldDB" id="A0A840C4U1"/>
<feature type="domain" description="2Fe-2S ferredoxin-type" evidence="7">
    <location>
        <begin position="446"/>
        <end position="531"/>
    </location>
</feature>
<dbReference type="GO" id="GO:0051537">
    <property type="term" value="F:2 iron, 2 sulfur cluster binding"/>
    <property type="evidence" value="ECO:0007669"/>
    <property type="project" value="UniProtKB-KW"/>
</dbReference>
<keyword evidence="4" id="KW-0560">Oxidoreductase</keyword>
<dbReference type="InterPro" id="IPR001041">
    <property type="entry name" value="2Fe-2S_ferredoxin-type"/>
</dbReference>
<dbReference type="CDD" id="cd00207">
    <property type="entry name" value="fer2"/>
    <property type="match status" value="1"/>
</dbReference>
<keyword evidence="3" id="KW-0479">Metal-binding</keyword>
<dbReference type="PROSITE" id="PS00197">
    <property type="entry name" value="2FE2S_FER_1"/>
    <property type="match status" value="1"/>
</dbReference>
<dbReference type="InterPro" id="IPR017938">
    <property type="entry name" value="Riboflavin_synthase-like_b-brl"/>
</dbReference>
<dbReference type="InterPro" id="IPR036010">
    <property type="entry name" value="2Fe-2S_ferredoxin-like_sf"/>
</dbReference>
<dbReference type="GO" id="GO:0046872">
    <property type="term" value="F:metal ion binding"/>
    <property type="evidence" value="ECO:0007669"/>
    <property type="project" value="UniProtKB-KW"/>
</dbReference>
<evidence type="ECO:0000313" key="9">
    <source>
        <dbReference type="EMBL" id="MBB4018628.1"/>
    </source>
</evidence>
<proteinExistence type="predicted"/>
<evidence type="ECO:0000256" key="2">
    <source>
        <dbReference type="ARBA" id="ARBA00022714"/>
    </source>
</evidence>
<reference evidence="9 10" key="1">
    <citation type="submission" date="2020-08" db="EMBL/GenBank/DDBJ databases">
        <title>Genomic Encyclopedia of Type Strains, Phase IV (KMG-IV): sequencing the most valuable type-strain genomes for metagenomic binning, comparative biology and taxonomic classification.</title>
        <authorList>
            <person name="Goeker M."/>
        </authorList>
    </citation>
    <scope>NUCLEOTIDE SEQUENCE [LARGE SCALE GENOMIC DNA]</scope>
    <source>
        <strain evidence="9 10">DSM 103737</strain>
    </source>
</reference>
<dbReference type="Gene3D" id="2.30.110.10">
    <property type="entry name" value="Electron Transport, Fmn-binding Protein, Chain A"/>
    <property type="match status" value="1"/>
</dbReference>
<dbReference type="SUPFAM" id="SSF50475">
    <property type="entry name" value="FMN-binding split barrel"/>
    <property type="match status" value="1"/>
</dbReference>
<sequence length="531" mass="57142">MARAFAKIAFTPSVKAAQTRYGSRATYAGLDAAGDTHDVITPREATFIEARDGFYQASVGEGGWPYVQFRGGPRGFLKVLGERTIGYADFRGNVQYISVGNIAADGRVALILMDYANRRRLKIWGRARIVHEDEDPGLVARLENPAYRARVERAVVITVEAFDWNCPQHIVPRFTEDEIAALTAPLQRQIEQLSAENRRLASAGTAEAIGNGPLSLVVSAIRQLTPKVRLYELRSPSGEALPPWTAGAHLHVPVCLADGREQTRSYSLAGDPAERRHYEIAVRLDEDGRGGSAALHRDIGLGTVLRCGLPANRFPLHTDERPAILIAGGIGITPFRAMALALSAGNRPFTLHYVAPTASDMAFHDDLAARIGARLRPYTSRGDKPAPLDVRQVLATMPADAVVYVCGPARLIDAVRQAAAALGIAPERLHFERFTAGEPAADDGPTTVDLARSGRTVAVRAEETILDAVIAAGVDAPSECRAGTCGTCAVKVIAGTPDHRDSVLTPDERDRAGLMCICVSRAATERLVLDL</sequence>
<dbReference type="InterPro" id="IPR011576">
    <property type="entry name" value="Pyridox_Oxase_N"/>
</dbReference>
<evidence type="ECO:0000259" key="7">
    <source>
        <dbReference type="PROSITE" id="PS51085"/>
    </source>
</evidence>